<keyword evidence="1" id="KW-0805">Transcription regulation</keyword>
<reference evidence="5 6" key="1">
    <citation type="submission" date="2024-09" db="EMBL/GenBank/DDBJ databases">
        <authorList>
            <person name="Sun Q."/>
            <person name="Mori K."/>
        </authorList>
    </citation>
    <scope>NUCLEOTIDE SEQUENCE [LARGE SCALE GENOMIC DNA]</scope>
    <source>
        <strain evidence="5 6">JCM 11201</strain>
    </source>
</reference>
<dbReference type="Proteomes" id="UP001589609">
    <property type="component" value="Unassembled WGS sequence"/>
</dbReference>
<evidence type="ECO:0000313" key="5">
    <source>
        <dbReference type="EMBL" id="MFB9758555.1"/>
    </source>
</evidence>
<evidence type="ECO:0000259" key="4">
    <source>
        <dbReference type="PROSITE" id="PS50995"/>
    </source>
</evidence>
<evidence type="ECO:0000256" key="2">
    <source>
        <dbReference type="ARBA" id="ARBA00023125"/>
    </source>
</evidence>
<evidence type="ECO:0000256" key="3">
    <source>
        <dbReference type="ARBA" id="ARBA00023163"/>
    </source>
</evidence>
<dbReference type="InterPro" id="IPR000835">
    <property type="entry name" value="HTH_MarR-typ"/>
</dbReference>
<protein>
    <submittedName>
        <fullName evidence="5">MarR family winged helix-turn-helix transcriptional regulator</fullName>
    </submittedName>
</protein>
<dbReference type="SMART" id="SM00347">
    <property type="entry name" value="HTH_MARR"/>
    <property type="match status" value="1"/>
</dbReference>
<dbReference type="PANTHER" id="PTHR42756:SF1">
    <property type="entry name" value="TRANSCRIPTIONAL REPRESSOR OF EMRAB OPERON"/>
    <property type="match status" value="1"/>
</dbReference>
<dbReference type="InterPro" id="IPR036388">
    <property type="entry name" value="WH-like_DNA-bd_sf"/>
</dbReference>
<dbReference type="Pfam" id="PF12802">
    <property type="entry name" value="MarR_2"/>
    <property type="match status" value="1"/>
</dbReference>
<dbReference type="PANTHER" id="PTHR42756">
    <property type="entry name" value="TRANSCRIPTIONAL REGULATOR, MARR"/>
    <property type="match status" value="1"/>
</dbReference>
<evidence type="ECO:0000256" key="1">
    <source>
        <dbReference type="ARBA" id="ARBA00023015"/>
    </source>
</evidence>
<feature type="domain" description="HTH marR-type" evidence="4">
    <location>
        <begin position="4"/>
        <end position="135"/>
    </location>
</feature>
<dbReference type="Gene3D" id="1.10.10.10">
    <property type="entry name" value="Winged helix-like DNA-binding domain superfamily/Winged helix DNA-binding domain"/>
    <property type="match status" value="1"/>
</dbReference>
<accession>A0ABV5WDX1</accession>
<keyword evidence="3" id="KW-0804">Transcription</keyword>
<organism evidence="5 6">
    <name type="scientific">Ectobacillus funiculus</name>
    <dbReference type="NCBI Taxonomy" id="137993"/>
    <lineage>
        <taxon>Bacteria</taxon>
        <taxon>Bacillati</taxon>
        <taxon>Bacillota</taxon>
        <taxon>Bacilli</taxon>
        <taxon>Bacillales</taxon>
        <taxon>Bacillaceae</taxon>
        <taxon>Ectobacillus</taxon>
    </lineage>
</organism>
<keyword evidence="2" id="KW-0238">DNA-binding</keyword>
<dbReference type="RefSeq" id="WP_342045626.1">
    <property type="nucleotide sequence ID" value="NZ_JBHMAF010000034.1"/>
</dbReference>
<sequence length="144" mass="16728">MSNHHHLFHSINQLSRQLTKRINEALQPFGLYSAQWSVLYTLHIKGTLTQTELCEYLSVEAPPMTRTIQRLIKQGYVKQIPCKDKRAKQIVLTDEAIASFPEWEQAVLHTHQSLLNSLSGLSQTQLQMLLSDWLKDLMLEEERM</sequence>
<dbReference type="InterPro" id="IPR036390">
    <property type="entry name" value="WH_DNA-bd_sf"/>
</dbReference>
<comment type="caution">
    <text evidence="5">The sequence shown here is derived from an EMBL/GenBank/DDBJ whole genome shotgun (WGS) entry which is preliminary data.</text>
</comment>
<dbReference type="PROSITE" id="PS50995">
    <property type="entry name" value="HTH_MARR_2"/>
    <property type="match status" value="1"/>
</dbReference>
<dbReference type="EMBL" id="JBHMAF010000034">
    <property type="protein sequence ID" value="MFB9758555.1"/>
    <property type="molecule type" value="Genomic_DNA"/>
</dbReference>
<keyword evidence="6" id="KW-1185">Reference proteome</keyword>
<dbReference type="SUPFAM" id="SSF46785">
    <property type="entry name" value="Winged helix' DNA-binding domain"/>
    <property type="match status" value="1"/>
</dbReference>
<proteinExistence type="predicted"/>
<evidence type="ECO:0000313" key="6">
    <source>
        <dbReference type="Proteomes" id="UP001589609"/>
    </source>
</evidence>
<gene>
    <name evidence="5" type="ORF">ACFFMS_08485</name>
</gene>
<name>A0ABV5WDX1_9BACI</name>